<accession>A0A7W6FNK9</accession>
<protein>
    <submittedName>
        <fullName evidence="1">Uncharacterized protein</fullName>
    </submittedName>
</protein>
<sequence length="62" mass="6885">MPSPALLQAINRLDQAISRAEAAFQEARSRARRNADRRDALITEAMTEIDELMSALRENGDG</sequence>
<dbReference type="Proteomes" id="UP000571950">
    <property type="component" value="Unassembled WGS sequence"/>
</dbReference>
<organism evidence="1 2">
    <name type="scientific">Sphingobium jiangsuense</name>
    <dbReference type="NCBI Taxonomy" id="870476"/>
    <lineage>
        <taxon>Bacteria</taxon>
        <taxon>Pseudomonadati</taxon>
        <taxon>Pseudomonadota</taxon>
        <taxon>Alphaproteobacteria</taxon>
        <taxon>Sphingomonadales</taxon>
        <taxon>Sphingomonadaceae</taxon>
        <taxon>Sphingobium</taxon>
    </lineage>
</organism>
<reference evidence="1 2" key="1">
    <citation type="submission" date="2020-08" db="EMBL/GenBank/DDBJ databases">
        <title>Genomic Encyclopedia of Type Strains, Phase IV (KMG-IV): sequencing the most valuable type-strain genomes for metagenomic binning, comparative biology and taxonomic classification.</title>
        <authorList>
            <person name="Goeker M."/>
        </authorList>
    </citation>
    <scope>NUCLEOTIDE SEQUENCE [LARGE SCALE GENOMIC DNA]</scope>
    <source>
        <strain evidence="1 2">DSM 26189</strain>
    </source>
</reference>
<proteinExistence type="predicted"/>
<evidence type="ECO:0000313" key="2">
    <source>
        <dbReference type="Proteomes" id="UP000571950"/>
    </source>
</evidence>
<dbReference type="AlphaFoldDB" id="A0A7W6FNK9"/>
<evidence type="ECO:0000313" key="1">
    <source>
        <dbReference type="EMBL" id="MBB3924855.1"/>
    </source>
</evidence>
<dbReference type="EMBL" id="JACIDT010000002">
    <property type="protein sequence ID" value="MBB3924855.1"/>
    <property type="molecule type" value="Genomic_DNA"/>
</dbReference>
<keyword evidence="2" id="KW-1185">Reference proteome</keyword>
<comment type="caution">
    <text evidence="1">The sequence shown here is derived from an EMBL/GenBank/DDBJ whole genome shotgun (WGS) entry which is preliminary data.</text>
</comment>
<dbReference type="RefSeq" id="WP_188070432.1">
    <property type="nucleotide sequence ID" value="NZ_BSPS01000036.1"/>
</dbReference>
<gene>
    <name evidence="1" type="ORF">GGR43_000556</name>
</gene>
<name>A0A7W6FNK9_9SPHN</name>